<comment type="caution">
    <text evidence="1">The sequence shown here is derived from an EMBL/GenBank/DDBJ whole genome shotgun (WGS) entry which is preliminary data.</text>
</comment>
<reference evidence="1 2" key="1">
    <citation type="submission" date="2011-12" db="EMBL/GenBank/DDBJ databases">
        <title>Whole genome shotgun sequence of Gordonia effusa NBRC 100432.</title>
        <authorList>
            <person name="Yoshida I."/>
            <person name="Takarada H."/>
            <person name="Hosoyama A."/>
            <person name="Tsuchikane K."/>
            <person name="Katsumata H."/>
            <person name="Yamazaki S."/>
            <person name="Fujita N."/>
        </authorList>
    </citation>
    <scope>NUCLEOTIDE SEQUENCE [LARGE SCALE GENOMIC DNA]</scope>
    <source>
        <strain evidence="1 2">NBRC 100432</strain>
    </source>
</reference>
<accession>H0QV51</accession>
<evidence type="ECO:0000313" key="1">
    <source>
        <dbReference type="EMBL" id="GAB16702.1"/>
    </source>
</evidence>
<name>H0QV51_9ACTN</name>
<dbReference type="AlphaFoldDB" id="H0QV51"/>
<dbReference type="EMBL" id="BAEH01000012">
    <property type="protein sequence ID" value="GAB16702.1"/>
    <property type="molecule type" value="Genomic_DNA"/>
</dbReference>
<sequence>MAIVTAPANLTRLTGIILPMSHKDAGLHSNRTGGGPRSLPNRITFDTQAFETANPTVHPTDRADVSQY</sequence>
<proteinExistence type="predicted"/>
<organism evidence="1 2">
    <name type="scientific">Gordonia effusa NBRC 100432</name>
    <dbReference type="NCBI Taxonomy" id="1077974"/>
    <lineage>
        <taxon>Bacteria</taxon>
        <taxon>Bacillati</taxon>
        <taxon>Actinomycetota</taxon>
        <taxon>Actinomycetes</taxon>
        <taxon>Mycobacteriales</taxon>
        <taxon>Gordoniaceae</taxon>
        <taxon>Gordonia</taxon>
    </lineage>
</organism>
<protein>
    <submittedName>
        <fullName evidence="1">Uncharacterized protein</fullName>
    </submittedName>
</protein>
<dbReference type="Proteomes" id="UP000035034">
    <property type="component" value="Unassembled WGS sequence"/>
</dbReference>
<gene>
    <name evidence="1" type="ORF">GOEFS_012_00030</name>
</gene>
<keyword evidence="2" id="KW-1185">Reference proteome</keyword>
<evidence type="ECO:0000313" key="2">
    <source>
        <dbReference type="Proteomes" id="UP000035034"/>
    </source>
</evidence>